<sequence>MVGEHNTVENVVADDVAVWRDAIGYDDGSANSQSKKRKYESTIVEETNEADDSDPETKKRKERRFKPGVIDSDDDDSDEGAGEAEGPDEDVNPFLLATAKFGPPRGRQSAASAQTPRTKTTPLKAIPSTTRRNRQDPPEEEEYAPQEPDELDDDEPDEAELGLDLAKEAIVFSSKRATEEIPEEDEEDEDSLMAFFPKKTSMRSTAKKQRAPASEGDNMDVDTDLVESPVHRRTTSLATSSSRKTASQSLPTPSSQKTGRAKIVSKGLSRLEKQRNEVPYFPNTASEGPKAAPKPKASTSTAPRQPEPDEEDAEEVPMAKIPGYVPGSTEHLWAKDARIVFPTDGGLKLTSQSRGIRNLFNEALRLIIISIITEAPWPKRTTAAVLTHDYFKLAAKSLQIPSANDVYKRANDDTILAQVFALTFVNRFTQARLKLRHQADGLLERGYQLFTFKQELCDKFVVSLRQHKAFIYQLDFEKNNVDRTQPFLNDVLLAYLGQLTFAGGEKSLYRRHPALFKTDLEGHDHEEFPGGMIAFGATMIYASLADWTSGEWVASNVQLSMKNYSKKYQEFNTVLDQEFNKDEGKYAILMKTMFERARAKFPDAAPAPVSNRPRKKPMQALGL</sequence>
<evidence type="ECO:0000313" key="1">
    <source>
        <dbReference type="EMBL" id="TFK58472.1"/>
    </source>
</evidence>
<protein>
    <submittedName>
        <fullName evidence="1">Uncharacterized protein</fullName>
    </submittedName>
</protein>
<dbReference type="EMBL" id="ML209341">
    <property type="protein sequence ID" value="TFK58472.1"/>
    <property type="molecule type" value="Genomic_DNA"/>
</dbReference>
<gene>
    <name evidence="1" type="ORF">BDN72DRAFT_906696</name>
</gene>
<evidence type="ECO:0000313" key="2">
    <source>
        <dbReference type="Proteomes" id="UP000308600"/>
    </source>
</evidence>
<proteinExistence type="predicted"/>
<keyword evidence="2" id="KW-1185">Reference proteome</keyword>
<dbReference type="Proteomes" id="UP000308600">
    <property type="component" value="Unassembled WGS sequence"/>
</dbReference>
<organism evidence="1 2">
    <name type="scientific">Pluteus cervinus</name>
    <dbReference type="NCBI Taxonomy" id="181527"/>
    <lineage>
        <taxon>Eukaryota</taxon>
        <taxon>Fungi</taxon>
        <taxon>Dikarya</taxon>
        <taxon>Basidiomycota</taxon>
        <taxon>Agaricomycotina</taxon>
        <taxon>Agaricomycetes</taxon>
        <taxon>Agaricomycetidae</taxon>
        <taxon>Agaricales</taxon>
        <taxon>Pluteineae</taxon>
        <taxon>Pluteaceae</taxon>
        <taxon>Pluteus</taxon>
    </lineage>
</organism>
<reference evidence="1 2" key="1">
    <citation type="journal article" date="2019" name="Nat. Ecol. Evol.">
        <title>Megaphylogeny resolves global patterns of mushroom evolution.</title>
        <authorList>
            <person name="Varga T."/>
            <person name="Krizsan K."/>
            <person name="Foldi C."/>
            <person name="Dima B."/>
            <person name="Sanchez-Garcia M."/>
            <person name="Sanchez-Ramirez S."/>
            <person name="Szollosi G.J."/>
            <person name="Szarkandi J.G."/>
            <person name="Papp V."/>
            <person name="Albert L."/>
            <person name="Andreopoulos W."/>
            <person name="Angelini C."/>
            <person name="Antonin V."/>
            <person name="Barry K.W."/>
            <person name="Bougher N.L."/>
            <person name="Buchanan P."/>
            <person name="Buyck B."/>
            <person name="Bense V."/>
            <person name="Catcheside P."/>
            <person name="Chovatia M."/>
            <person name="Cooper J."/>
            <person name="Damon W."/>
            <person name="Desjardin D."/>
            <person name="Finy P."/>
            <person name="Geml J."/>
            <person name="Haridas S."/>
            <person name="Hughes K."/>
            <person name="Justo A."/>
            <person name="Karasinski D."/>
            <person name="Kautmanova I."/>
            <person name="Kiss B."/>
            <person name="Kocsube S."/>
            <person name="Kotiranta H."/>
            <person name="LaButti K.M."/>
            <person name="Lechner B.E."/>
            <person name="Liimatainen K."/>
            <person name="Lipzen A."/>
            <person name="Lukacs Z."/>
            <person name="Mihaltcheva S."/>
            <person name="Morgado L.N."/>
            <person name="Niskanen T."/>
            <person name="Noordeloos M.E."/>
            <person name="Ohm R.A."/>
            <person name="Ortiz-Santana B."/>
            <person name="Ovrebo C."/>
            <person name="Racz N."/>
            <person name="Riley R."/>
            <person name="Savchenko A."/>
            <person name="Shiryaev A."/>
            <person name="Soop K."/>
            <person name="Spirin V."/>
            <person name="Szebenyi C."/>
            <person name="Tomsovsky M."/>
            <person name="Tulloss R.E."/>
            <person name="Uehling J."/>
            <person name="Grigoriev I.V."/>
            <person name="Vagvolgyi C."/>
            <person name="Papp T."/>
            <person name="Martin F.M."/>
            <person name="Miettinen O."/>
            <person name="Hibbett D.S."/>
            <person name="Nagy L.G."/>
        </authorList>
    </citation>
    <scope>NUCLEOTIDE SEQUENCE [LARGE SCALE GENOMIC DNA]</scope>
    <source>
        <strain evidence="1 2">NL-1719</strain>
    </source>
</reference>
<accession>A0ACD2ZYF5</accession>
<name>A0ACD2ZYF5_9AGAR</name>